<proteinExistence type="predicted"/>
<feature type="compositionally biased region" description="Polar residues" evidence="1">
    <location>
        <begin position="1014"/>
        <end position="1024"/>
    </location>
</feature>
<keyword evidence="4" id="KW-1185">Reference proteome</keyword>
<dbReference type="Pfam" id="PF05116">
    <property type="entry name" value="S6PP"/>
    <property type="match status" value="1"/>
</dbReference>
<dbReference type="InterPro" id="IPR023214">
    <property type="entry name" value="HAD_sf"/>
</dbReference>
<feature type="region of interest" description="Disordered" evidence="1">
    <location>
        <begin position="498"/>
        <end position="576"/>
    </location>
</feature>
<sequence>MIFRGLTDGISRRLNDCLRYSATKPLACQASILKVSGGVRHNAASVLPEMRGALQPSTITHSATALPSSSVTSSMQSMDTLLGPNCTPPCEHSFRDASCMNPPAITPRAYGMEEEELQLRSMDQLIDDAPCTSGQESMYRSRTPLFKFSRSKRSIKRDARTIQLNGASSVSDAIPHARLRYSDSLSSHLKDLEEEDDEGWWLHDLQLMRDNVGAVDKRTESLTLLAAPCKEPSQFHMHGKRNKELPSVHHAHLRTAASQTSGTSDAPKQRRKRKTTRFRMTVSQTSHVDLFDAKAVEEASRVTPMLSTSFPKTHPGHPLYHTTHLVPESESLVIASGIRLYTRPPAGYSGSLHLHTSGDGGKTWQTRTLVRSKGTKGTLLTAYANLLTSTSATSKRRRKGKPKGVAIQGEPNLLLAVTQGPVASQSLFRTFSQNSGGSIPLFCILKEPGSYWLKLIRNCTSAESSHMADEDDSAIGREAFLGLPASYGLYPSYTTTALGSTSSNCPKVISSPSSTAELRSGVARVHTRGGGRSEGASETGNRKGASYSDREGALCRANRDHPSGQEAQSRHRSDTLKSGRQGVFGELFNQAQSKGLLATQPDCLVSSTAHQSDLQPAPCSGQHALSSSPGWPAVSSYSKPSLLAVPPGHLLITPIRLITKPVLLAVDAAVAAGRRSHHEDDEACHDFSSIWSLSQHLQHMLLVYETSRTLHSFQLLWQDKQHVLQEPDVLILASGTEIMYCTPTGWVPDLLWQERLEGAERGRAAGWDWQAVMRAAIRVRKHYKACRVRSASDPQQCKLKDLVQDSGGRAAAVGPDVSRNAIQNDSSLLSTSQATTSQATSKLHEAAAAVKHSVGKSCDMPGVESQRKEWSMSDCSSTAVFTLETASALPTPHMLPPSHSSHSVTSGSSRVCIEQGHGEIIQPMTKHSVVAASSCEGSGNRQVSAPWMGRQGEKHFSGQQMLKLGTPVQTLTGSPISMHREVKTTRSPTISSSVHNVARRICPPPSRSSSTSTEVNQHPSAQHYHTQRSKRPPPPPIVKLDTRAHQRRFRIRLLVSGPVSNALQVATLLENILLEEAADAVQKGGTLGGSMQHPDARMYWSASGEEDQDDSSSLSPVVSWKIIVHSHAEGGGKAHIGWCAVDVVPMTAGPAAALRHVCERFGIPDSLVASCLEASGEHESVAAMSGAGWSRSGRMVEDMPTEQLDSLAKTNTEMGDRLRGNVSGDRKGLLVLYGPHALLKGLSTMGLF</sequence>
<accession>A0A250XCK5</accession>
<feature type="compositionally biased region" description="Polar residues" evidence="1">
    <location>
        <begin position="256"/>
        <end position="266"/>
    </location>
</feature>
<feature type="region of interest" description="Disordered" evidence="1">
    <location>
        <begin position="254"/>
        <end position="276"/>
    </location>
</feature>
<gene>
    <name evidence="3" type="ORF">CEUSTIGMA_g8047.t1</name>
</gene>
<feature type="compositionally biased region" description="Polar residues" evidence="1">
    <location>
        <begin position="498"/>
        <end position="517"/>
    </location>
</feature>
<comment type="caution">
    <text evidence="3">The sequence shown here is derived from an EMBL/GenBank/DDBJ whole genome shotgun (WGS) entry which is preliminary data.</text>
</comment>
<evidence type="ECO:0000313" key="3">
    <source>
        <dbReference type="EMBL" id="GAX80612.1"/>
    </source>
</evidence>
<evidence type="ECO:0000256" key="1">
    <source>
        <dbReference type="SAM" id="MobiDB-lite"/>
    </source>
</evidence>
<feature type="domain" description="Sucrose phosphatase-like" evidence="2">
    <location>
        <begin position="678"/>
        <end position="776"/>
    </location>
</feature>
<evidence type="ECO:0000259" key="2">
    <source>
        <dbReference type="Pfam" id="PF05116"/>
    </source>
</evidence>
<protein>
    <recommendedName>
        <fullName evidence="2">Sucrose phosphatase-like domain-containing protein</fullName>
    </recommendedName>
</protein>
<evidence type="ECO:0000313" key="4">
    <source>
        <dbReference type="Proteomes" id="UP000232323"/>
    </source>
</evidence>
<feature type="region of interest" description="Disordered" evidence="1">
    <location>
        <begin position="980"/>
        <end position="1039"/>
    </location>
</feature>
<dbReference type="InterPro" id="IPR006380">
    <property type="entry name" value="SPP-like_dom"/>
</dbReference>
<dbReference type="Gene3D" id="3.40.50.1000">
    <property type="entry name" value="HAD superfamily/HAD-like"/>
    <property type="match status" value="1"/>
</dbReference>
<feature type="compositionally biased region" description="Basic and acidic residues" evidence="1">
    <location>
        <begin position="548"/>
        <end position="576"/>
    </location>
</feature>
<dbReference type="EMBL" id="BEGY01000054">
    <property type="protein sequence ID" value="GAX80612.1"/>
    <property type="molecule type" value="Genomic_DNA"/>
</dbReference>
<dbReference type="OrthoDB" id="552968at2759"/>
<dbReference type="AlphaFoldDB" id="A0A250XCK5"/>
<organism evidence="3 4">
    <name type="scientific">Chlamydomonas eustigma</name>
    <dbReference type="NCBI Taxonomy" id="1157962"/>
    <lineage>
        <taxon>Eukaryota</taxon>
        <taxon>Viridiplantae</taxon>
        <taxon>Chlorophyta</taxon>
        <taxon>core chlorophytes</taxon>
        <taxon>Chlorophyceae</taxon>
        <taxon>CS clade</taxon>
        <taxon>Chlamydomonadales</taxon>
        <taxon>Chlamydomonadaceae</taxon>
        <taxon>Chlamydomonas</taxon>
    </lineage>
</organism>
<name>A0A250XCK5_9CHLO</name>
<dbReference type="Proteomes" id="UP000232323">
    <property type="component" value="Unassembled WGS sequence"/>
</dbReference>
<dbReference type="GO" id="GO:0003824">
    <property type="term" value="F:catalytic activity"/>
    <property type="evidence" value="ECO:0007669"/>
    <property type="project" value="UniProtKB-ARBA"/>
</dbReference>
<reference evidence="3 4" key="1">
    <citation type="submission" date="2017-08" db="EMBL/GenBank/DDBJ databases">
        <title>Acidophilic green algal genome provides insights into adaptation to an acidic environment.</title>
        <authorList>
            <person name="Hirooka S."/>
            <person name="Hirose Y."/>
            <person name="Kanesaki Y."/>
            <person name="Higuchi S."/>
            <person name="Fujiwara T."/>
            <person name="Onuma R."/>
            <person name="Era A."/>
            <person name="Ohbayashi R."/>
            <person name="Uzuka A."/>
            <person name="Nozaki H."/>
            <person name="Yoshikawa H."/>
            <person name="Miyagishima S.Y."/>
        </authorList>
    </citation>
    <scope>NUCLEOTIDE SEQUENCE [LARGE SCALE GENOMIC DNA]</scope>
    <source>
        <strain evidence="3 4">NIES-2499</strain>
    </source>
</reference>
<feature type="compositionally biased region" description="Polar residues" evidence="1">
    <location>
        <begin position="985"/>
        <end position="995"/>
    </location>
</feature>